<proteinExistence type="predicted"/>
<dbReference type="RefSeq" id="WP_198874815.1">
    <property type="nucleotide sequence ID" value="NZ_JAEKMH010000001.1"/>
</dbReference>
<dbReference type="Proteomes" id="UP000602124">
    <property type="component" value="Unassembled WGS sequence"/>
</dbReference>
<dbReference type="Gene3D" id="1.10.10.10">
    <property type="entry name" value="Winged helix-like DNA-binding domain superfamily/Winged helix DNA-binding domain"/>
    <property type="match status" value="1"/>
</dbReference>
<dbReference type="InterPro" id="IPR036388">
    <property type="entry name" value="WH-like_DNA-bd_sf"/>
</dbReference>
<reference evidence="1" key="1">
    <citation type="submission" date="2020-12" db="EMBL/GenBank/DDBJ databases">
        <title>Devosia sp. MSA67 isolated from Mo River.</title>
        <authorList>
            <person name="Ma F."/>
            <person name="Zi Z."/>
        </authorList>
    </citation>
    <scope>NUCLEOTIDE SEQUENCE</scope>
    <source>
        <strain evidence="1">MSA67</strain>
    </source>
</reference>
<protein>
    <submittedName>
        <fullName evidence="1">Helix-turn-helix domain-containing protein</fullName>
    </submittedName>
</protein>
<keyword evidence="2" id="KW-1185">Reference proteome</keyword>
<evidence type="ECO:0000313" key="2">
    <source>
        <dbReference type="Proteomes" id="UP000602124"/>
    </source>
</evidence>
<dbReference type="EMBL" id="JAEKMH010000001">
    <property type="protein sequence ID" value="MBJ3783585.1"/>
    <property type="molecule type" value="Genomic_DNA"/>
</dbReference>
<gene>
    <name evidence="1" type="ORF">JEQ47_02520</name>
</gene>
<comment type="caution">
    <text evidence="1">The sequence shown here is derived from an EMBL/GenBank/DDBJ whole genome shotgun (WGS) entry which is preliminary data.</text>
</comment>
<evidence type="ECO:0000313" key="1">
    <source>
        <dbReference type="EMBL" id="MBJ3783585.1"/>
    </source>
</evidence>
<dbReference type="AlphaFoldDB" id="A0A934MJY5"/>
<name>A0A934MJY5_9HYPH</name>
<accession>A0A934MJY5</accession>
<dbReference type="InterPro" id="IPR036390">
    <property type="entry name" value="WH_DNA-bd_sf"/>
</dbReference>
<dbReference type="SUPFAM" id="SSF46785">
    <property type="entry name" value="Winged helix' DNA-binding domain"/>
    <property type="match status" value="1"/>
</dbReference>
<sequence>MDAVISAAGHALARGDVLGALKRVALREDGAALALRGIAMAQLGDLPKARALLKAATRQFAPSEALSRARCQLAEIEIALVSRDLNWPQGRLRGIRETLMRRGDPTNAAHALHIDARRALLLGHADTAEELLDGHPDRALRPALTAARALLRAGIAMRRLRPREARTALAEARIAATASGLAGLVAEVDAASARLEGQSALLRRNGIIERLDVDGIEAVLASPALVIDACRNLVRHAGTSVSFSSRPVLFALLRALGEAWPAPETRDTLLARAFGARFVDESHRARLRVEIGRLRALLGDMAGIEATPEGFVLVADQLDVVVLSPPVEDRHADLLALLADGEAWSSSALALVLDTSARTVQRALDDLSARGKVESFGKGPARRWITPPMPGFPTLLLLPGPLPGS</sequence>
<organism evidence="1 2">
    <name type="scientific">Devosia sediminis</name>
    <dbReference type="NCBI Taxonomy" id="2798801"/>
    <lineage>
        <taxon>Bacteria</taxon>
        <taxon>Pseudomonadati</taxon>
        <taxon>Pseudomonadota</taxon>
        <taxon>Alphaproteobacteria</taxon>
        <taxon>Hyphomicrobiales</taxon>
        <taxon>Devosiaceae</taxon>
        <taxon>Devosia</taxon>
    </lineage>
</organism>